<dbReference type="Pfam" id="PF15891">
    <property type="entry name" value="Nuc_deoxyri_tr2"/>
    <property type="match status" value="1"/>
</dbReference>
<dbReference type="InterPro" id="IPR039470">
    <property type="entry name" value="Nuc_deoxyri_tr2"/>
</dbReference>
<dbReference type="AlphaFoldDB" id="A0A1J7J8C9"/>
<dbReference type="InParanoid" id="A0A1J7J8C9"/>
<dbReference type="Proteomes" id="UP000182658">
    <property type="component" value="Unassembled WGS sequence"/>
</dbReference>
<dbReference type="OrthoDB" id="2893324at2759"/>
<gene>
    <name evidence="1" type="ORF">CONLIGDRAFT_93079</name>
</gene>
<protein>
    <recommendedName>
        <fullName evidence="3">Nucleoside 2-deoxyribosyltransferase</fullName>
    </recommendedName>
</protein>
<dbReference type="EMBL" id="KV875102">
    <property type="protein sequence ID" value="OIW25420.1"/>
    <property type="molecule type" value="Genomic_DNA"/>
</dbReference>
<accession>A0A1J7J8C9</accession>
<keyword evidence="2" id="KW-1185">Reference proteome</keyword>
<dbReference type="Gene3D" id="3.40.50.450">
    <property type="match status" value="1"/>
</dbReference>
<sequence>MEAPKAQVILAPSRQTFQYSFAIFLAGTTTAPEWREALVASLSHQPITIINPLRRDWDSTWREDETFEPFREQVQWELDMQEKSSLVVVYFGPDTDAPISLLEFGLCARLNKGLVVCHPNYRKRGNVQIICRRYNIRVMDSFDGLAEAVIDKLVGPDLIV</sequence>
<reference evidence="1 2" key="1">
    <citation type="submission" date="2016-10" db="EMBL/GenBank/DDBJ databases">
        <title>Draft genome sequence of Coniochaeta ligniaria NRRL30616, a lignocellulolytic fungus for bioabatement of inhibitors in plant biomass hydrolysates.</title>
        <authorList>
            <consortium name="DOE Joint Genome Institute"/>
            <person name="Jimenez D.J."/>
            <person name="Hector R.E."/>
            <person name="Riley R."/>
            <person name="Sun H."/>
            <person name="Grigoriev I.V."/>
            <person name="Van Elsas J.D."/>
            <person name="Nichols N.N."/>
        </authorList>
    </citation>
    <scope>NUCLEOTIDE SEQUENCE [LARGE SCALE GENOMIC DNA]</scope>
    <source>
        <strain evidence="1 2">NRRL 30616</strain>
    </source>
</reference>
<evidence type="ECO:0008006" key="3">
    <source>
        <dbReference type="Google" id="ProtNLM"/>
    </source>
</evidence>
<organism evidence="1 2">
    <name type="scientific">Coniochaeta ligniaria NRRL 30616</name>
    <dbReference type="NCBI Taxonomy" id="1408157"/>
    <lineage>
        <taxon>Eukaryota</taxon>
        <taxon>Fungi</taxon>
        <taxon>Dikarya</taxon>
        <taxon>Ascomycota</taxon>
        <taxon>Pezizomycotina</taxon>
        <taxon>Sordariomycetes</taxon>
        <taxon>Sordariomycetidae</taxon>
        <taxon>Coniochaetales</taxon>
        <taxon>Coniochaetaceae</taxon>
        <taxon>Coniochaeta</taxon>
    </lineage>
</organism>
<evidence type="ECO:0000313" key="1">
    <source>
        <dbReference type="EMBL" id="OIW25420.1"/>
    </source>
</evidence>
<name>A0A1J7J8C9_9PEZI</name>
<evidence type="ECO:0000313" key="2">
    <source>
        <dbReference type="Proteomes" id="UP000182658"/>
    </source>
</evidence>
<proteinExistence type="predicted"/>